<evidence type="ECO:0000256" key="4">
    <source>
        <dbReference type="ARBA" id="ARBA00022475"/>
    </source>
</evidence>
<dbReference type="GO" id="GO:0043682">
    <property type="term" value="F:P-type divalent copper transporter activity"/>
    <property type="evidence" value="ECO:0007669"/>
    <property type="project" value="TreeGrafter"/>
</dbReference>
<dbReference type="InterPro" id="IPR059000">
    <property type="entry name" value="ATPase_P-type_domA"/>
</dbReference>
<evidence type="ECO:0000256" key="6">
    <source>
        <dbReference type="ARBA" id="ARBA00022692"/>
    </source>
</evidence>
<keyword evidence="5" id="KW-0597">Phosphoprotein</keyword>
<feature type="transmembrane region" description="Helical" evidence="13">
    <location>
        <begin position="196"/>
        <end position="216"/>
    </location>
</feature>
<dbReference type="PRINTS" id="PR00119">
    <property type="entry name" value="CATATPASE"/>
</dbReference>
<evidence type="ECO:0000256" key="10">
    <source>
        <dbReference type="ARBA" id="ARBA00022989"/>
    </source>
</evidence>
<accession>A0A9X1KVT9</accession>
<feature type="transmembrane region" description="Helical" evidence="13">
    <location>
        <begin position="441"/>
        <end position="463"/>
    </location>
</feature>
<dbReference type="InterPro" id="IPR021993">
    <property type="entry name" value="ATPase-cat-bd"/>
</dbReference>
<dbReference type="InterPro" id="IPR006121">
    <property type="entry name" value="HMA_dom"/>
</dbReference>
<dbReference type="SUPFAM" id="SSF56784">
    <property type="entry name" value="HAD-like"/>
    <property type="match status" value="1"/>
</dbReference>
<dbReference type="SUPFAM" id="SSF81665">
    <property type="entry name" value="Calcium ATPase, transmembrane domain M"/>
    <property type="match status" value="1"/>
</dbReference>
<dbReference type="SUPFAM" id="SSF55008">
    <property type="entry name" value="HMA, heavy metal-associated domain"/>
    <property type="match status" value="1"/>
</dbReference>
<dbReference type="GO" id="GO:0005524">
    <property type="term" value="F:ATP binding"/>
    <property type="evidence" value="ECO:0007669"/>
    <property type="project" value="InterPro"/>
</dbReference>
<keyword evidence="16" id="KW-1185">Reference proteome</keyword>
<dbReference type="InterPro" id="IPR001757">
    <property type="entry name" value="P_typ_ATPase"/>
</dbReference>
<name>A0A9X1KVT9_9BACT</name>
<dbReference type="InterPro" id="IPR008250">
    <property type="entry name" value="ATPase_P-typ_transduc_dom_A_sf"/>
</dbReference>
<dbReference type="PANTHER" id="PTHR43520">
    <property type="entry name" value="ATP7, ISOFORM B"/>
    <property type="match status" value="1"/>
</dbReference>
<dbReference type="AlphaFoldDB" id="A0A9X1KVT9"/>
<keyword evidence="10 13" id="KW-1133">Transmembrane helix</keyword>
<sequence>MQTTSTVRCHHCGSKCETDLHKIEDKTFCCPGCKTIFELFAESGNSAYYEGRSLSTELEKYSFLDNYEIARKLINFSSAGVNHISLNLPAVHCSSCVYVLENLPKVHEGVIRLTLNFTEKKASIYYDPELISLRQLASLLDSIGYPPNFDTQKSATENESSRSLVIKIGVAGFCFGNIMLLSFPSYLGMESADLDMFGPFFQSIMLLLAVPVVFYGGKDYLVQAFKSIISGHIHIDVPIALGIITLFARSAFEIITQVGDGYLDSLSGLVFFLLLGRWFQQRAYSHLSFERDYTSYFPLAVLKEVNTGETISIPVGQIETDHILIIRHNEIIPADSILLSDQARIDYSFVTGENRSTELEKGAFLYAGGRQLGPSIRVKATKPCSQSYLTQLWNNPAFDNQKDNYRHLMINQVSRYFTWIVILIAVVAGVVWHTADQSRMWEIVSAVLIVACPCALALATPFTNGNSLRIFGRNHLYLRNSDTAEQLGKTDVIVFDKTGTLTSAGDGKTSYEGRSLSVHEQHLISQLAAQSTHPISRKIAVHMVEQESLLQIKSFAEIPGKGIEGEVDGHFLRIGSEKWITGSQQNRGRVLVEIDGDVAGYFHFTSHLRPGLQQALSHLGKEYPIIVLSGDNEHDRSWLAEILPQATEMQFNMSPFEKLEFIKQLQVGGKRVLMIGDGLNDAGALQQSDVGFAVTEDVSQFSPASDGIIEGSKLIDLPDFLQFSNWSHRIIVLSFILSFLYNAVGISLAVGGFLTPVIAAILMPVSSISVVAFTTISGNFLARKLQL</sequence>
<dbReference type="InterPro" id="IPR023214">
    <property type="entry name" value="HAD_sf"/>
</dbReference>
<dbReference type="Pfam" id="PF00702">
    <property type="entry name" value="Hydrolase"/>
    <property type="match status" value="1"/>
</dbReference>
<evidence type="ECO:0000256" key="2">
    <source>
        <dbReference type="ARBA" id="ARBA00006024"/>
    </source>
</evidence>
<comment type="similarity">
    <text evidence="2">Belongs to the cation transport ATPase (P-type) (TC 3.A.3) family. Type IB subfamily.</text>
</comment>
<evidence type="ECO:0000256" key="3">
    <source>
        <dbReference type="ARBA" id="ARBA00022448"/>
    </source>
</evidence>
<dbReference type="GO" id="GO:0055070">
    <property type="term" value="P:copper ion homeostasis"/>
    <property type="evidence" value="ECO:0007669"/>
    <property type="project" value="TreeGrafter"/>
</dbReference>
<keyword evidence="7" id="KW-0479">Metal-binding</keyword>
<keyword evidence="11" id="KW-0406">Ion transport</keyword>
<dbReference type="InterPro" id="IPR018303">
    <property type="entry name" value="ATPase_P-typ_P_site"/>
</dbReference>
<dbReference type="PANTHER" id="PTHR43520:SF5">
    <property type="entry name" value="CATION-TRANSPORTING P-TYPE ATPASE-RELATED"/>
    <property type="match status" value="1"/>
</dbReference>
<comment type="caution">
    <text evidence="15">The sequence shown here is derived from an EMBL/GenBank/DDBJ whole genome shotgun (WGS) entry which is preliminary data.</text>
</comment>
<dbReference type="RefSeq" id="WP_225696368.1">
    <property type="nucleotide sequence ID" value="NZ_JAIXNE010000001.1"/>
</dbReference>
<dbReference type="CDD" id="cd00371">
    <property type="entry name" value="HMA"/>
    <property type="match status" value="1"/>
</dbReference>
<feature type="transmembrane region" description="Helical" evidence="13">
    <location>
        <begin position="237"/>
        <end position="255"/>
    </location>
</feature>
<feature type="transmembrane region" description="Helical" evidence="13">
    <location>
        <begin position="261"/>
        <end position="279"/>
    </location>
</feature>
<evidence type="ECO:0000256" key="11">
    <source>
        <dbReference type="ARBA" id="ARBA00023065"/>
    </source>
</evidence>
<keyword evidence="8" id="KW-0460">Magnesium</keyword>
<dbReference type="PRINTS" id="PR00943">
    <property type="entry name" value="CUATPASE"/>
</dbReference>
<dbReference type="Pfam" id="PF12156">
    <property type="entry name" value="ATPase-cat_bd"/>
    <property type="match status" value="1"/>
</dbReference>
<feature type="domain" description="HMA" evidence="14">
    <location>
        <begin position="82"/>
        <end position="148"/>
    </location>
</feature>
<dbReference type="Gene3D" id="2.70.150.10">
    <property type="entry name" value="Calcium-transporting ATPase, cytoplasmic transduction domain A"/>
    <property type="match status" value="1"/>
</dbReference>
<dbReference type="InterPro" id="IPR023299">
    <property type="entry name" value="ATPase_P-typ_cyto_dom_N"/>
</dbReference>
<keyword evidence="6 13" id="KW-0812">Transmembrane</keyword>
<dbReference type="Gene3D" id="3.40.50.1000">
    <property type="entry name" value="HAD superfamily/HAD-like"/>
    <property type="match status" value="1"/>
</dbReference>
<dbReference type="SUPFAM" id="SSF81653">
    <property type="entry name" value="Calcium ATPase, transduction domain A"/>
    <property type="match status" value="1"/>
</dbReference>
<proteinExistence type="inferred from homology"/>
<feature type="transmembrane region" description="Helical" evidence="13">
    <location>
        <begin position="730"/>
        <end position="751"/>
    </location>
</feature>
<dbReference type="InterPro" id="IPR036412">
    <property type="entry name" value="HAD-like_sf"/>
</dbReference>
<dbReference type="PROSITE" id="PS00154">
    <property type="entry name" value="ATPASE_E1_E2"/>
    <property type="match status" value="1"/>
</dbReference>
<dbReference type="NCBIfam" id="TIGR01494">
    <property type="entry name" value="ATPase_P-type"/>
    <property type="match status" value="1"/>
</dbReference>
<evidence type="ECO:0000256" key="1">
    <source>
        <dbReference type="ARBA" id="ARBA00004651"/>
    </source>
</evidence>
<feature type="transmembrane region" description="Helical" evidence="13">
    <location>
        <begin position="757"/>
        <end position="782"/>
    </location>
</feature>
<dbReference type="Pfam" id="PF00122">
    <property type="entry name" value="E1-E2_ATPase"/>
    <property type="match status" value="1"/>
</dbReference>
<dbReference type="InterPro" id="IPR036163">
    <property type="entry name" value="HMA_dom_sf"/>
</dbReference>
<feature type="transmembrane region" description="Helical" evidence="13">
    <location>
        <begin position="416"/>
        <end position="435"/>
    </location>
</feature>
<gene>
    <name evidence="15" type="ORF">LDX50_00125</name>
</gene>
<reference evidence="15" key="1">
    <citation type="submission" date="2021-09" db="EMBL/GenBank/DDBJ databases">
        <title>Fulvivirga sp. isolated from coastal sediment.</title>
        <authorList>
            <person name="Yu H."/>
        </authorList>
    </citation>
    <scope>NUCLEOTIDE SEQUENCE</scope>
    <source>
        <strain evidence="15">1062</strain>
    </source>
</reference>
<dbReference type="Gene3D" id="1.20.1110.10">
    <property type="entry name" value="Calcium-transporting ATPase, transmembrane domain"/>
    <property type="match status" value="1"/>
</dbReference>
<keyword evidence="3" id="KW-0813">Transport</keyword>
<dbReference type="PROSITE" id="PS50846">
    <property type="entry name" value="HMA_2"/>
    <property type="match status" value="1"/>
</dbReference>
<evidence type="ECO:0000256" key="13">
    <source>
        <dbReference type="SAM" id="Phobius"/>
    </source>
</evidence>
<keyword evidence="12 13" id="KW-0472">Membrane</keyword>
<protein>
    <submittedName>
        <fullName evidence="15">Heavy metal translocating P-type ATPase metal-binding domain-containing protein</fullName>
    </submittedName>
</protein>
<evidence type="ECO:0000313" key="15">
    <source>
        <dbReference type="EMBL" id="MCA6073249.1"/>
    </source>
</evidence>
<evidence type="ECO:0000256" key="8">
    <source>
        <dbReference type="ARBA" id="ARBA00022842"/>
    </source>
</evidence>
<evidence type="ECO:0000256" key="9">
    <source>
        <dbReference type="ARBA" id="ARBA00022967"/>
    </source>
</evidence>
<dbReference type="Proteomes" id="UP001139409">
    <property type="component" value="Unassembled WGS sequence"/>
</dbReference>
<keyword evidence="9" id="KW-1278">Translocase</keyword>
<evidence type="ECO:0000256" key="5">
    <source>
        <dbReference type="ARBA" id="ARBA00022553"/>
    </source>
</evidence>
<evidence type="ECO:0000256" key="12">
    <source>
        <dbReference type="ARBA" id="ARBA00023136"/>
    </source>
</evidence>
<dbReference type="InterPro" id="IPR023298">
    <property type="entry name" value="ATPase_P-typ_TM_dom_sf"/>
</dbReference>
<feature type="transmembrane region" description="Helical" evidence="13">
    <location>
        <begin position="164"/>
        <end position="184"/>
    </location>
</feature>
<comment type="subcellular location">
    <subcellularLocation>
        <location evidence="1">Cell membrane</location>
        <topology evidence="1">Multi-pass membrane protein</topology>
    </subcellularLocation>
</comment>
<dbReference type="Gene3D" id="3.30.70.100">
    <property type="match status" value="1"/>
</dbReference>
<dbReference type="Gene3D" id="3.40.1110.10">
    <property type="entry name" value="Calcium-transporting ATPase, cytoplasmic domain N"/>
    <property type="match status" value="1"/>
</dbReference>
<dbReference type="GO" id="GO:0005886">
    <property type="term" value="C:plasma membrane"/>
    <property type="evidence" value="ECO:0007669"/>
    <property type="project" value="UniProtKB-SubCell"/>
</dbReference>
<organism evidence="15 16">
    <name type="scientific">Fulvivirga sedimenti</name>
    <dbReference type="NCBI Taxonomy" id="2879465"/>
    <lineage>
        <taxon>Bacteria</taxon>
        <taxon>Pseudomonadati</taxon>
        <taxon>Bacteroidota</taxon>
        <taxon>Cytophagia</taxon>
        <taxon>Cytophagales</taxon>
        <taxon>Fulvivirgaceae</taxon>
        <taxon>Fulvivirga</taxon>
    </lineage>
</organism>
<dbReference type="EMBL" id="JAIXNE010000001">
    <property type="protein sequence ID" value="MCA6073249.1"/>
    <property type="molecule type" value="Genomic_DNA"/>
</dbReference>
<keyword evidence="4" id="KW-1003">Cell membrane</keyword>
<dbReference type="GO" id="GO:0016887">
    <property type="term" value="F:ATP hydrolysis activity"/>
    <property type="evidence" value="ECO:0007669"/>
    <property type="project" value="InterPro"/>
</dbReference>
<evidence type="ECO:0000313" key="16">
    <source>
        <dbReference type="Proteomes" id="UP001139409"/>
    </source>
</evidence>
<evidence type="ECO:0000256" key="7">
    <source>
        <dbReference type="ARBA" id="ARBA00022723"/>
    </source>
</evidence>
<evidence type="ECO:0000259" key="14">
    <source>
        <dbReference type="PROSITE" id="PS50846"/>
    </source>
</evidence>
<dbReference type="GO" id="GO:0005507">
    <property type="term" value="F:copper ion binding"/>
    <property type="evidence" value="ECO:0007669"/>
    <property type="project" value="TreeGrafter"/>
</dbReference>